<accession>A0A8C3CJ23</accession>
<dbReference type="GO" id="GO:0051170">
    <property type="term" value="P:import into nucleus"/>
    <property type="evidence" value="ECO:0007669"/>
    <property type="project" value="TreeGrafter"/>
</dbReference>
<evidence type="ECO:0000256" key="2">
    <source>
        <dbReference type="ARBA" id="ARBA00022700"/>
    </source>
</evidence>
<name>A0A8C3CJ23_CAIMO</name>
<reference evidence="7" key="1">
    <citation type="submission" date="2018-09" db="EMBL/GenBank/DDBJ databases">
        <title>Common duck and Muscovy duck high density SNP chip.</title>
        <authorList>
            <person name="Vignal A."/>
            <person name="Thebault N."/>
            <person name="Warren W.C."/>
        </authorList>
    </citation>
    <scope>NUCLEOTIDE SEQUENCE [LARGE SCALE GENOMIC DNA]</scope>
</reference>
<proteinExistence type="predicted"/>
<dbReference type="InterPro" id="IPR024066">
    <property type="entry name" value="RGS_subdom1/3"/>
</dbReference>
<dbReference type="Proteomes" id="UP000694556">
    <property type="component" value="Chromosome 8"/>
</dbReference>
<dbReference type="InterPro" id="IPR036305">
    <property type="entry name" value="RGS_sf"/>
</dbReference>
<evidence type="ECO:0000259" key="6">
    <source>
        <dbReference type="PROSITE" id="PS50132"/>
    </source>
</evidence>
<dbReference type="SUPFAM" id="SSF51735">
    <property type="entry name" value="NAD(P)-binding Rossmann-fold domains"/>
    <property type="match status" value="1"/>
</dbReference>
<dbReference type="SUPFAM" id="SSF48097">
    <property type="entry name" value="Regulator of G-protein signaling, RGS"/>
    <property type="match status" value="1"/>
</dbReference>
<comment type="subunit">
    <text evidence="4">Monomer. Forms homodimers during oxidative stress. Interacts (via N-terminus) with elongation factor EEF1A1 (via middle-region); the interaction is direct and competes with EEF1A1 binding to guanyl-nucleotide exchange factor EEF1B2, thereby inhibiting GDP for GTP exchange and reactivation of EEF1A1. Interacts with nuclear transport receptors XPO4, IPO5/RANBP5, IPO7, IPO9 and KPNB1 as well as GCN1L1/GCN1 and LRPPRC probably through their HEAT repeats. Binds NCOA5/CIA.</text>
</comment>
<protein>
    <recommendedName>
        <fullName evidence="5">Protein HTATIP2</fullName>
    </recommendedName>
    <alternativeName>
        <fullName evidence="1">Regulator of G-protein signaling 5</fullName>
    </alternativeName>
</protein>
<dbReference type="CDD" id="cd08717">
    <property type="entry name" value="RGS_RGS5"/>
    <property type="match status" value="1"/>
</dbReference>
<sequence>MAAAGGGGSGAGSCFVLGASGATGQALLRELRARGLFARVTLIGRRRLSLAEESGTAVEQVVVDFERLREHAAAFRGHDVGFCCLGTTRSKAGADGFVRVDRDYVAQAAELARAGGCKHFVLQSSQGANEHSRFLYLRVKGEVEKLVQAVGFDRCTILRPAAKEIKTKLGTLLQKPDSAIDFIIPYPEKPEKPAKAQKPSPEEALQWRDSLEKLLQNPYGLASFRSFLRSEFSEENAEFWVACEDYKRTKSPVKMAEKAKRIYEEFIQTEAPKEVNIDHFTKDMTMKNLVEPSPSSFDMAQKRIFALMEKDSLPRFVRSEFYQELIK</sequence>
<dbReference type="Pfam" id="PF00615">
    <property type="entry name" value="RGS"/>
    <property type="match status" value="1"/>
</dbReference>
<dbReference type="SMART" id="SM00315">
    <property type="entry name" value="RGS"/>
    <property type="match status" value="1"/>
</dbReference>
<reference evidence="7" key="3">
    <citation type="submission" date="2025-09" db="UniProtKB">
        <authorList>
            <consortium name="Ensembl"/>
        </authorList>
    </citation>
    <scope>IDENTIFICATION</scope>
</reference>
<dbReference type="Gene3D" id="3.40.50.720">
    <property type="entry name" value="NAD(P)-binding Rossmann-like Domain"/>
    <property type="match status" value="1"/>
</dbReference>
<evidence type="ECO:0000256" key="1">
    <source>
        <dbReference type="ARBA" id="ARBA00020113"/>
    </source>
</evidence>
<dbReference type="GO" id="GO:0051287">
    <property type="term" value="F:NAD binding"/>
    <property type="evidence" value="ECO:0007669"/>
    <property type="project" value="InterPro"/>
</dbReference>
<dbReference type="PROSITE" id="PS50132">
    <property type="entry name" value="RGS"/>
    <property type="match status" value="1"/>
</dbReference>
<dbReference type="Gene3D" id="1.10.196.10">
    <property type="match status" value="1"/>
</dbReference>
<dbReference type="InterPro" id="IPR000534">
    <property type="entry name" value="Semialdehyde_DH_NAD-bd"/>
</dbReference>
<dbReference type="FunFam" id="1.10.167.10:FF:000001">
    <property type="entry name" value="Putative regulator of g-protein signaling 12"/>
    <property type="match status" value="1"/>
</dbReference>
<dbReference type="GO" id="GO:0005737">
    <property type="term" value="C:cytoplasm"/>
    <property type="evidence" value="ECO:0007669"/>
    <property type="project" value="TreeGrafter"/>
</dbReference>
<dbReference type="AlphaFoldDB" id="A0A8C3CJ23"/>
<dbReference type="GO" id="GO:0016620">
    <property type="term" value="F:oxidoreductase activity, acting on the aldehyde or oxo group of donors, NAD or NADP as acceptor"/>
    <property type="evidence" value="ECO:0007669"/>
    <property type="project" value="InterPro"/>
</dbReference>
<dbReference type="PRINTS" id="PR01301">
    <property type="entry name" value="RGSPROTEIN"/>
</dbReference>
<evidence type="ECO:0000256" key="3">
    <source>
        <dbReference type="ARBA" id="ARBA00025071"/>
    </source>
</evidence>
<reference evidence="7" key="2">
    <citation type="submission" date="2025-08" db="UniProtKB">
        <authorList>
            <consortium name="Ensembl"/>
        </authorList>
    </citation>
    <scope>IDENTIFICATION</scope>
</reference>
<dbReference type="InterPro" id="IPR036291">
    <property type="entry name" value="NAD(P)-bd_dom_sf"/>
</dbReference>
<dbReference type="Pfam" id="PF13460">
    <property type="entry name" value="NAD_binding_10"/>
    <property type="match status" value="1"/>
</dbReference>
<dbReference type="PANTHER" id="PTHR14097">
    <property type="entry name" value="OXIDOREDUCTASE HTATIP2"/>
    <property type="match status" value="1"/>
</dbReference>
<dbReference type="InterPro" id="IPR044926">
    <property type="entry name" value="RGS_subdomain_2"/>
</dbReference>
<evidence type="ECO:0000256" key="4">
    <source>
        <dbReference type="ARBA" id="ARBA00093483"/>
    </source>
</evidence>
<dbReference type="SMART" id="SM00859">
    <property type="entry name" value="Semialdhyde_dh"/>
    <property type="match status" value="1"/>
</dbReference>
<keyword evidence="2" id="KW-0734">Signal transduction inhibitor</keyword>
<evidence type="ECO:0000313" key="7">
    <source>
        <dbReference type="Ensembl" id="ENSCMMP00000021971.1"/>
    </source>
</evidence>
<dbReference type="PANTHER" id="PTHR14097:SF7">
    <property type="entry name" value="OXIDOREDUCTASE HTATIP2"/>
    <property type="match status" value="1"/>
</dbReference>
<dbReference type="InterPro" id="IPR034956">
    <property type="entry name" value="RGS_RGS5"/>
</dbReference>
<dbReference type="GO" id="GO:0009968">
    <property type="term" value="P:negative regulation of signal transduction"/>
    <property type="evidence" value="ECO:0007669"/>
    <property type="project" value="UniProtKB-KW"/>
</dbReference>
<dbReference type="InterPro" id="IPR016137">
    <property type="entry name" value="RGS"/>
</dbReference>
<evidence type="ECO:0000256" key="5">
    <source>
        <dbReference type="ARBA" id="ARBA00093604"/>
    </source>
</evidence>
<dbReference type="Gene3D" id="1.10.167.10">
    <property type="entry name" value="Regulator of G-protein Signalling 4, domain 2"/>
    <property type="match status" value="1"/>
</dbReference>
<organism evidence="7 8">
    <name type="scientific">Cairina moschata</name>
    <name type="common">Muscovy duck</name>
    <dbReference type="NCBI Taxonomy" id="8855"/>
    <lineage>
        <taxon>Eukaryota</taxon>
        <taxon>Metazoa</taxon>
        <taxon>Chordata</taxon>
        <taxon>Craniata</taxon>
        <taxon>Vertebrata</taxon>
        <taxon>Euteleostomi</taxon>
        <taxon>Archelosauria</taxon>
        <taxon>Archosauria</taxon>
        <taxon>Dinosauria</taxon>
        <taxon>Saurischia</taxon>
        <taxon>Theropoda</taxon>
        <taxon>Coelurosauria</taxon>
        <taxon>Aves</taxon>
        <taxon>Neognathae</taxon>
        <taxon>Galloanserae</taxon>
        <taxon>Anseriformes</taxon>
        <taxon>Anatidae</taxon>
        <taxon>Anatinae</taxon>
        <taxon>Cairina</taxon>
    </lineage>
</organism>
<feature type="domain" description="RGS" evidence="6">
    <location>
        <begin position="210"/>
        <end position="326"/>
    </location>
</feature>
<evidence type="ECO:0000313" key="8">
    <source>
        <dbReference type="Proteomes" id="UP000694556"/>
    </source>
</evidence>
<dbReference type="FunFam" id="1.10.196.10:FF:000001">
    <property type="entry name" value="Regulator of G-protein signaling 8"/>
    <property type="match status" value="1"/>
</dbReference>
<keyword evidence="8" id="KW-1185">Reference proteome</keyword>
<dbReference type="Ensembl" id="ENSCMMT00000024066.1">
    <property type="protein sequence ID" value="ENSCMMP00000021971.1"/>
    <property type="gene ID" value="ENSCMMG00000013825.1"/>
</dbReference>
<comment type="function">
    <text evidence="3">Inhibits signal transduction by increasing the GTPase activity of G protein alpha subunits thereby driving them into their inactive GDP-bound form. Binds to G(i)-alpha and G(o)-alpha, but not to G(s)-alpha.</text>
</comment>
<dbReference type="InterPro" id="IPR016040">
    <property type="entry name" value="NAD(P)-bd_dom"/>
</dbReference>
<dbReference type="GO" id="GO:1901607">
    <property type="term" value="P:alpha-amino acid biosynthetic process"/>
    <property type="evidence" value="ECO:0007669"/>
    <property type="project" value="UniProtKB-ARBA"/>
</dbReference>